<dbReference type="PANTHER" id="PTHR35869">
    <property type="entry name" value="OUTER-MEMBRANE LIPOPROTEIN CARRIER PROTEIN"/>
    <property type="match status" value="1"/>
</dbReference>
<accession>A0A1I4XGT4</accession>
<keyword evidence="7 10" id="KW-0574">Periplasm</keyword>
<keyword evidence="5 10" id="KW-0813">Transport</keyword>
<sequence precursor="true">MLRALLLLFALVASNAFAAEAARARLDAFSNGIRTISARFEQSITGAKGQRGETSSGTLALKAPRQFRWHVTAPYEQLIVADGSRVWIYDPDLEQVSVRGQGAEEAHSPLAVLTDLSQLDREFTAIEAGQRDGLRWLKLVSKAKEPEFAFAELGFDENGLARMRFEDSLGNTTEIRFSDWQRDPKLAADTFAFTPPDGVDVVGDPGEDAEVFPIKD</sequence>
<comment type="subunit">
    <text evidence="3 10">Monomer.</text>
</comment>
<evidence type="ECO:0000256" key="2">
    <source>
        <dbReference type="ARBA" id="ARBA00007615"/>
    </source>
</evidence>
<proteinExistence type="inferred from homology"/>
<name>A0A1I4XGT4_9GAMM</name>
<keyword evidence="8 10" id="KW-0653">Protein transport</keyword>
<keyword evidence="9 10" id="KW-0143">Chaperone</keyword>
<dbReference type="InterPro" id="IPR018323">
    <property type="entry name" value="OM_lipoprot_carrier_LolA_Pbac"/>
</dbReference>
<evidence type="ECO:0000256" key="7">
    <source>
        <dbReference type="ARBA" id="ARBA00022764"/>
    </source>
</evidence>
<dbReference type="NCBIfam" id="TIGR00547">
    <property type="entry name" value="lolA"/>
    <property type="match status" value="1"/>
</dbReference>
<keyword evidence="6 10" id="KW-0732">Signal</keyword>
<dbReference type="SUPFAM" id="SSF89392">
    <property type="entry name" value="Prokaryotic lipoproteins and lipoprotein localization factors"/>
    <property type="match status" value="1"/>
</dbReference>
<evidence type="ECO:0000256" key="8">
    <source>
        <dbReference type="ARBA" id="ARBA00022927"/>
    </source>
</evidence>
<reference evidence="11 12" key="1">
    <citation type="submission" date="2016-10" db="EMBL/GenBank/DDBJ databases">
        <authorList>
            <person name="de Groot N.N."/>
        </authorList>
    </citation>
    <scope>NUCLEOTIDE SEQUENCE [LARGE SCALE GENOMIC DNA]</scope>
    <source>
        <strain evidence="11 12">CGMCC 1.7659</strain>
    </source>
</reference>
<evidence type="ECO:0000256" key="6">
    <source>
        <dbReference type="ARBA" id="ARBA00022729"/>
    </source>
</evidence>
<dbReference type="HAMAP" id="MF_00240">
    <property type="entry name" value="LolA"/>
    <property type="match status" value="1"/>
</dbReference>
<dbReference type="InterPro" id="IPR004564">
    <property type="entry name" value="OM_lipoprot_carrier_LolA-like"/>
</dbReference>
<evidence type="ECO:0000256" key="3">
    <source>
        <dbReference type="ARBA" id="ARBA00011245"/>
    </source>
</evidence>
<dbReference type="Proteomes" id="UP000198575">
    <property type="component" value="Unassembled WGS sequence"/>
</dbReference>
<evidence type="ECO:0000256" key="5">
    <source>
        <dbReference type="ARBA" id="ARBA00022448"/>
    </source>
</evidence>
<evidence type="ECO:0000313" key="11">
    <source>
        <dbReference type="EMBL" id="SFN25107.1"/>
    </source>
</evidence>
<evidence type="ECO:0000256" key="9">
    <source>
        <dbReference type="ARBA" id="ARBA00023186"/>
    </source>
</evidence>
<gene>
    <name evidence="10" type="primary">lolA</name>
    <name evidence="11" type="ORF">SAMN05216289_1104</name>
</gene>
<dbReference type="STRING" id="578942.SAMN05216289_1104"/>
<evidence type="ECO:0000256" key="1">
    <source>
        <dbReference type="ARBA" id="ARBA00004418"/>
    </source>
</evidence>
<protein>
    <recommendedName>
        <fullName evidence="4 10">Outer-membrane lipoprotein carrier protein</fullName>
    </recommendedName>
</protein>
<comment type="subcellular location">
    <subcellularLocation>
        <location evidence="1 10">Periplasm</location>
    </subcellularLocation>
</comment>
<comment type="similarity">
    <text evidence="2 10">Belongs to the LolA family.</text>
</comment>
<dbReference type="GO" id="GO:0042953">
    <property type="term" value="P:lipoprotein transport"/>
    <property type="evidence" value="ECO:0007669"/>
    <property type="project" value="InterPro"/>
</dbReference>
<dbReference type="OrthoDB" id="9787361at2"/>
<keyword evidence="11" id="KW-0449">Lipoprotein</keyword>
<dbReference type="AlphaFoldDB" id="A0A1I4XGT4"/>
<dbReference type="GO" id="GO:0044874">
    <property type="term" value="P:lipoprotein localization to outer membrane"/>
    <property type="evidence" value="ECO:0007669"/>
    <property type="project" value="UniProtKB-UniRule"/>
</dbReference>
<organism evidence="11 12">
    <name type="scientific">Dokdonella immobilis</name>
    <dbReference type="NCBI Taxonomy" id="578942"/>
    <lineage>
        <taxon>Bacteria</taxon>
        <taxon>Pseudomonadati</taxon>
        <taxon>Pseudomonadota</taxon>
        <taxon>Gammaproteobacteria</taxon>
        <taxon>Lysobacterales</taxon>
        <taxon>Rhodanobacteraceae</taxon>
        <taxon>Dokdonella</taxon>
    </lineage>
</organism>
<evidence type="ECO:0000313" key="12">
    <source>
        <dbReference type="Proteomes" id="UP000198575"/>
    </source>
</evidence>
<evidence type="ECO:0000256" key="4">
    <source>
        <dbReference type="ARBA" id="ARBA00014035"/>
    </source>
</evidence>
<dbReference type="Pfam" id="PF03548">
    <property type="entry name" value="LolA"/>
    <property type="match status" value="1"/>
</dbReference>
<feature type="signal peptide" evidence="10">
    <location>
        <begin position="1"/>
        <end position="18"/>
    </location>
</feature>
<comment type="function">
    <text evidence="10">Participates in the translocation of lipoproteins from the inner membrane to the outer membrane. Only forms a complex with a lipoprotein if the residue after the N-terminal Cys is not an aspartate (The Asp acts as a targeting signal to indicate that the lipoprotein should stay in the inner membrane).</text>
</comment>
<dbReference type="EMBL" id="FOVF01000010">
    <property type="protein sequence ID" value="SFN25107.1"/>
    <property type="molecule type" value="Genomic_DNA"/>
</dbReference>
<dbReference type="InterPro" id="IPR029046">
    <property type="entry name" value="LolA/LolB/LppX"/>
</dbReference>
<feature type="chain" id="PRO_5011803189" description="Outer-membrane lipoprotein carrier protein" evidence="10">
    <location>
        <begin position="19"/>
        <end position="216"/>
    </location>
</feature>
<keyword evidence="12" id="KW-1185">Reference proteome</keyword>
<dbReference type="CDD" id="cd16325">
    <property type="entry name" value="LolA"/>
    <property type="match status" value="1"/>
</dbReference>
<evidence type="ECO:0000256" key="10">
    <source>
        <dbReference type="HAMAP-Rule" id="MF_00240"/>
    </source>
</evidence>
<dbReference type="PANTHER" id="PTHR35869:SF1">
    <property type="entry name" value="OUTER-MEMBRANE LIPOPROTEIN CARRIER PROTEIN"/>
    <property type="match status" value="1"/>
</dbReference>
<dbReference type="Gene3D" id="2.50.20.10">
    <property type="entry name" value="Lipoprotein localisation LolA/LolB/LppX"/>
    <property type="match status" value="1"/>
</dbReference>
<dbReference type="RefSeq" id="WP_092407139.1">
    <property type="nucleotide sequence ID" value="NZ_FOVF01000010.1"/>
</dbReference>
<dbReference type="GO" id="GO:0030288">
    <property type="term" value="C:outer membrane-bounded periplasmic space"/>
    <property type="evidence" value="ECO:0007669"/>
    <property type="project" value="TreeGrafter"/>
</dbReference>